<reference evidence="4 5" key="1">
    <citation type="submission" date="2023-11" db="EMBL/GenBank/DDBJ databases">
        <title>Draft genome sequence and annotation of the polyextremotolerant black yeast-like fungus Aureobasidium pullulans NRRL 62042.</title>
        <authorList>
            <person name="Dielentheis-Frenken M.R.E."/>
            <person name="Wibberg D."/>
            <person name="Blank L.M."/>
            <person name="Tiso T."/>
        </authorList>
    </citation>
    <scope>NUCLEOTIDE SEQUENCE [LARGE SCALE GENOMIC DNA]</scope>
    <source>
        <strain evidence="4 5">NRRL 62042</strain>
    </source>
</reference>
<gene>
    <name evidence="4" type="ORF">QM012_005896</name>
</gene>
<keyword evidence="1" id="KW-0521">NADP</keyword>
<dbReference type="Gene3D" id="3.90.25.10">
    <property type="entry name" value="UDP-galactose 4-epimerase, domain 1"/>
    <property type="match status" value="1"/>
</dbReference>
<protein>
    <recommendedName>
        <fullName evidence="3">NmrA-like domain-containing protein</fullName>
    </recommendedName>
</protein>
<dbReference type="EMBL" id="JASGXD010000003">
    <property type="protein sequence ID" value="KAK6006888.1"/>
    <property type="molecule type" value="Genomic_DNA"/>
</dbReference>
<evidence type="ECO:0000313" key="5">
    <source>
        <dbReference type="Proteomes" id="UP001341245"/>
    </source>
</evidence>
<keyword evidence="2" id="KW-0560">Oxidoreductase</keyword>
<dbReference type="PANTHER" id="PTHR47706">
    <property type="entry name" value="NMRA-LIKE FAMILY PROTEIN"/>
    <property type="match status" value="1"/>
</dbReference>
<dbReference type="SUPFAM" id="SSF51735">
    <property type="entry name" value="NAD(P)-binding Rossmann-fold domains"/>
    <property type="match status" value="1"/>
</dbReference>
<dbReference type="Gene3D" id="3.40.50.720">
    <property type="entry name" value="NAD(P)-binding Rossmann-like Domain"/>
    <property type="match status" value="1"/>
</dbReference>
<name>A0ABR0TR08_AURPU</name>
<dbReference type="InterPro" id="IPR008030">
    <property type="entry name" value="NmrA-like"/>
</dbReference>
<dbReference type="Pfam" id="PF05368">
    <property type="entry name" value="NmrA"/>
    <property type="match status" value="1"/>
</dbReference>
<evidence type="ECO:0000256" key="2">
    <source>
        <dbReference type="ARBA" id="ARBA00023002"/>
    </source>
</evidence>
<accession>A0ABR0TR08</accession>
<sequence>MSFKNIALFGANGQIGNSILKALSNCKSQNFNILSIIAPDSPSPSETSNNNVKVKVKEMDLLHTSRKEMAQTLQGIDAVVSALNGPVLDAQIDIQDGAADAGVKRFIPSEYGMHHIYRKPNDPQGYIHPLWDAKNRLNERAILHPAIKDGRMSYTMIGCGDFYNQDREKVWCPWTQTDVDDYTLHVIGDPDAKADYTHIDDFGDYVAACLSSPSKSENAHLNFPSDHISHREIADLLQKHSGKKVHLDVMSEDKMHEVVADPEKAPKHLQNKSSFPVDFWFLVKGMQGSGRFWRPRGMNHNHLFPEIKPTTFEKYFKQRFSERSGA</sequence>
<feature type="domain" description="NmrA-like" evidence="3">
    <location>
        <begin position="4"/>
        <end position="269"/>
    </location>
</feature>
<organism evidence="4 5">
    <name type="scientific">Aureobasidium pullulans</name>
    <name type="common">Black yeast</name>
    <name type="synonym">Pullularia pullulans</name>
    <dbReference type="NCBI Taxonomy" id="5580"/>
    <lineage>
        <taxon>Eukaryota</taxon>
        <taxon>Fungi</taxon>
        <taxon>Dikarya</taxon>
        <taxon>Ascomycota</taxon>
        <taxon>Pezizomycotina</taxon>
        <taxon>Dothideomycetes</taxon>
        <taxon>Dothideomycetidae</taxon>
        <taxon>Dothideales</taxon>
        <taxon>Saccotheciaceae</taxon>
        <taxon>Aureobasidium</taxon>
    </lineage>
</organism>
<dbReference type="Proteomes" id="UP001341245">
    <property type="component" value="Unassembled WGS sequence"/>
</dbReference>
<dbReference type="InterPro" id="IPR051609">
    <property type="entry name" value="NmrA/Isoflavone_reductase-like"/>
</dbReference>
<dbReference type="PANTHER" id="PTHR47706:SF9">
    <property type="entry name" value="NMRA-LIKE DOMAIN-CONTAINING PROTEIN-RELATED"/>
    <property type="match status" value="1"/>
</dbReference>
<proteinExistence type="predicted"/>
<evidence type="ECO:0000256" key="1">
    <source>
        <dbReference type="ARBA" id="ARBA00022857"/>
    </source>
</evidence>
<dbReference type="InterPro" id="IPR036291">
    <property type="entry name" value="NAD(P)-bd_dom_sf"/>
</dbReference>
<keyword evidence="5" id="KW-1185">Reference proteome</keyword>
<evidence type="ECO:0000259" key="3">
    <source>
        <dbReference type="Pfam" id="PF05368"/>
    </source>
</evidence>
<comment type="caution">
    <text evidence="4">The sequence shown here is derived from an EMBL/GenBank/DDBJ whole genome shotgun (WGS) entry which is preliminary data.</text>
</comment>
<evidence type="ECO:0000313" key="4">
    <source>
        <dbReference type="EMBL" id="KAK6006888.1"/>
    </source>
</evidence>